<organism evidence="6 7">
    <name type="scientific">Legionella spiritensis</name>
    <dbReference type="NCBI Taxonomy" id="452"/>
    <lineage>
        <taxon>Bacteria</taxon>
        <taxon>Pseudomonadati</taxon>
        <taxon>Pseudomonadota</taxon>
        <taxon>Gammaproteobacteria</taxon>
        <taxon>Legionellales</taxon>
        <taxon>Legionellaceae</taxon>
        <taxon>Legionella</taxon>
    </lineage>
</organism>
<dbReference type="PANTHER" id="PTHR30126:SF40">
    <property type="entry name" value="HTH-TYPE TRANSCRIPTIONAL REGULATOR GLTR"/>
    <property type="match status" value="1"/>
</dbReference>
<dbReference type="InterPro" id="IPR000847">
    <property type="entry name" value="LysR_HTH_N"/>
</dbReference>
<dbReference type="Gene3D" id="3.40.190.10">
    <property type="entry name" value="Periplasmic binding protein-like II"/>
    <property type="match status" value="2"/>
</dbReference>
<dbReference type="STRING" id="452.Lspi_0435"/>
<dbReference type="Gene3D" id="1.10.10.10">
    <property type="entry name" value="Winged helix-like DNA-binding domain superfamily/Winged helix DNA-binding domain"/>
    <property type="match status" value="1"/>
</dbReference>
<dbReference type="CDD" id="cd05466">
    <property type="entry name" value="PBP2_LTTR_substrate"/>
    <property type="match status" value="1"/>
</dbReference>
<accession>A0A0W0Z9D8</accession>
<feature type="domain" description="HTH lysR-type" evidence="5">
    <location>
        <begin position="1"/>
        <end position="60"/>
    </location>
</feature>
<dbReference type="InterPro" id="IPR036388">
    <property type="entry name" value="WH-like_DNA-bd_sf"/>
</dbReference>
<dbReference type="SUPFAM" id="SSF46785">
    <property type="entry name" value="Winged helix' DNA-binding domain"/>
    <property type="match status" value="1"/>
</dbReference>
<dbReference type="Pfam" id="PF03466">
    <property type="entry name" value="LysR_substrate"/>
    <property type="match status" value="1"/>
</dbReference>
<evidence type="ECO:0000313" key="6">
    <source>
        <dbReference type="EMBL" id="KTD65723.1"/>
    </source>
</evidence>
<dbReference type="AlphaFoldDB" id="A0A0W0Z9D8"/>
<dbReference type="EMBL" id="LNYX01000005">
    <property type="protein sequence ID" value="KTD65723.1"/>
    <property type="molecule type" value="Genomic_DNA"/>
</dbReference>
<dbReference type="PROSITE" id="PS50931">
    <property type="entry name" value="HTH_LYSR"/>
    <property type="match status" value="1"/>
</dbReference>
<keyword evidence="7" id="KW-1185">Reference proteome</keyword>
<dbReference type="PATRIC" id="fig|452.5.peg.474"/>
<reference evidence="6 7" key="1">
    <citation type="submission" date="2015-11" db="EMBL/GenBank/DDBJ databases">
        <title>Genomic analysis of 38 Legionella species identifies large and diverse effector repertoires.</title>
        <authorList>
            <person name="Burstein D."/>
            <person name="Amaro F."/>
            <person name="Zusman T."/>
            <person name="Lifshitz Z."/>
            <person name="Cohen O."/>
            <person name="Gilbert J.A."/>
            <person name="Pupko T."/>
            <person name="Shuman H.A."/>
            <person name="Segal G."/>
        </authorList>
    </citation>
    <scope>NUCLEOTIDE SEQUENCE [LARGE SCALE GENOMIC DNA]</scope>
    <source>
        <strain evidence="6 7">Mt.St.Helens-9</strain>
    </source>
</reference>
<evidence type="ECO:0000256" key="1">
    <source>
        <dbReference type="ARBA" id="ARBA00009437"/>
    </source>
</evidence>
<dbReference type="RefSeq" id="WP_058482375.1">
    <property type="nucleotide sequence ID" value="NZ_CAAAII010000003.1"/>
</dbReference>
<dbReference type="Proteomes" id="UP000054877">
    <property type="component" value="Unassembled WGS sequence"/>
</dbReference>
<dbReference type="PANTHER" id="PTHR30126">
    <property type="entry name" value="HTH-TYPE TRANSCRIPTIONAL REGULATOR"/>
    <property type="match status" value="1"/>
</dbReference>
<dbReference type="OrthoDB" id="5964649at2"/>
<name>A0A0W0Z9D8_LEGSP</name>
<keyword evidence="4" id="KW-0804">Transcription</keyword>
<protein>
    <submittedName>
        <fullName evidence="6">LysR family transcriptional regulator</fullName>
    </submittedName>
</protein>
<evidence type="ECO:0000256" key="4">
    <source>
        <dbReference type="ARBA" id="ARBA00023163"/>
    </source>
</evidence>
<comment type="caution">
    <text evidence="6">The sequence shown here is derived from an EMBL/GenBank/DDBJ whole genome shotgun (WGS) entry which is preliminary data.</text>
</comment>
<dbReference type="Pfam" id="PF00126">
    <property type="entry name" value="HTH_1"/>
    <property type="match status" value="1"/>
</dbReference>
<dbReference type="GO" id="GO:0000976">
    <property type="term" value="F:transcription cis-regulatory region binding"/>
    <property type="evidence" value="ECO:0007669"/>
    <property type="project" value="TreeGrafter"/>
</dbReference>
<gene>
    <name evidence="6" type="ORF">Lspi_0435</name>
</gene>
<evidence type="ECO:0000256" key="2">
    <source>
        <dbReference type="ARBA" id="ARBA00023015"/>
    </source>
</evidence>
<keyword evidence="2" id="KW-0805">Transcription regulation</keyword>
<evidence type="ECO:0000313" key="7">
    <source>
        <dbReference type="Proteomes" id="UP000054877"/>
    </source>
</evidence>
<dbReference type="InterPro" id="IPR005119">
    <property type="entry name" value="LysR_subst-bd"/>
</dbReference>
<dbReference type="InterPro" id="IPR036390">
    <property type="entry name" value="WH_DNA-bd_sf"/>
</dbReference>
<sequence>MKLSMRQIEVFVITSYTLNYTKTASILNLSPPSVHKQITKLEESCNAILFTKHKNQIRLSKSGQYLVEKLKPIYHSLQKINEEIDQNIVAMPKVIRLSMGHSFQRLIFSKIYAFEKMHKDIKIEIHVENKKESLINLGSDTRDISILGKSSLIGSNFTTKIISNYSYVFIAPKHKNKTNNVVTFNEIEKARIFIIKPNTEAQLKILNFLEDNGVEKDQLIFTSSFSTIKSAVSEGLGYGVISSSEYQLSEDYDQVKFEGMNFHDQVYSVFKPHKTGADYIRDFIDFLSSNGPW</sequence>
<dbReference type="SUPFAM" id="SSF53850">
    <property type="entry name" value="Periplasmic binding protein-like II"/>
    <property type="match status" value="1"/>
</dbReference>
<evidence type="ECO:0000259" key="5">
    <source>
        <dbReference type="PROSITE" id="PS50931"/>
    </source>
</evidence>
<evidence type="ECO:0000256" key="3">
    <source>
        <dbReference type="ARBA" id="ARBA00023125"/>
    </source>
</evidence>
<proteinExistence type="inferred from homology"/>
<keyword evidence="3" id="KW-0238">DNA-binding</keyword>
<dbReference type="GO" id="GO:0003700">
    <property type="term" value="F:DNA-binding transcription factor activity"/>
    <property type="evidence" value="ECO:0007669"/>
    <property type="project" value="InterPro"/>
</dbReference>
<comment type="similarity">
    <text evidence="1">Belongs to the LysR transcriptional regulatory family.</text>
</comment>